<dbReference type="Pfam" id="PF08325">
    <property type="entry name" value="WLM"/>
    <property type="match status" value="1"/>
</dbReference>
<sequence>MEDPQSIHNISVIWRGKKFTLQMNPSSTLKDLGHEMQKLTHIKTDTMRFIVPQFSNKSSQLLTPFSNEHERLSLQETFVTQGKPIRMMGVSENEVDEVLQGTKENSRIAGFDEEEKRLRQRISNRPQFSQQLPQGPYIFCDFRTLQLPGIELNPPASEALKRMHMLAADPGIVAIMNKHRWRVGIMTEMAPVGYVGISPKCVLGFNKNNGEEISLRLRTDDLKGFRKYGSIKKTLLHELAHMVYSEHDANFFNLNRQLTQEADSLDWTRSRSHTLSGVRHSDHFEEEEEFYDEKGSHFSQKLGGNVSDQLENARMASVAAAYRRMENASTYSLGISEVHEEPDPDDSGLPTRMNVGVEEVNSCSLNEVCSKPYQELDLDDFGFVNKSEPDPDDSGLHNKFEPDPDDSGYQNEFEPDPDDSSYQNKFEPDPDYSGHENKFEPDPDESETSLKHCIVAEPGTFHSKEMNVQGQKNIHEPDPDDLEVKMDNFEHGNVRRPEDNVSLISNDRNIDYIKDDPSESQEDSTMLTEPDPDDNLVQSVEPSIMQIDEPDPDDEELQRIQDPVAALCGRLQKAIKGLRAEIGQSQATIVLQTLFKIISNVIEHPEEIKFRRLRKANPIIQRNIANYKAAIEILVLIGFYEDLVSDEVGKTETYLVLKRNDPGLLWLAKSCLEPNLTS</sequence>
<dbReference type="InterPro" id="IPR018997">
    <property type="entry name" value="PUB_domain"/>
</dbReference>
<reference evidence="3 4" key="1">
    <citation type="journal article" date="2020" name="bioRxiv">
        <title>Sequence and annotation of 42 cannabis genomes reveals extensive copy number variation in cannabinoid synthesis and pathogen resistance genes.</title>
        <authorList>
            <person name="Mckernan K.J."/>
            <person name="Helbert Y."/>
            <person name="Kane L.T."/>
            <person name="Ebling H."/>
            <person name="Zhang L."/>
            <person name="Liu B."/>
            <person name="Eaton Z."/>
            <person name="Mclaughlin S."/>
            <person name="Kingan S."/>
            <person name="Baybayan P."/>
            <person name="Concepcion G."/>
            <person name="Jordan M."/>
            <person name="Riva A."/>
            <person name="Barbazuk W."/>
            <person name="Harkins T."/>
        </authorList>
    </citation>
    <scope>NUCLEOTIDE SEQUENCE [LARGE SCALE GENOMIC DNA]</scope>
    <source>
        <strain evidence="4">cv. Jamaican Lion 4</strain>
        <tissue evidence="3">Leaf</tissue>
    </source>
</reference>
<dbReference type="InterPro" id="IPR013536">
    <property type="entry name" value="WLM_dom"/>
</dbReference>
<feature type="domain" description="WLM" evidence="2">
    <location>
        <begin position="130"/>
        <end position="326"/>
    </location>
</feature>
<dbReference type="OMA" id="RMMGVFD"/>
<dbReference type="EMBL" id="JAATIQ010000036">
    <property type="protein sequence ID" value="KAF4396381.1"/>
    <property type="molecule type" value="Genomic_DNA"/>
</dbReference>
<dbReference type="PANTHER" id="PTHR47796:SF1">
    <property type="entry name" value="OS08G0500800 PROTEIN"/>
    <property type="match status" value="1"/>
</dbReference>
<dbReference type="SMART" id="SM00580">
    <property type="entry name" value="PUG"/>
    <property type="match status" value="1"/>
</dbReference>
<dbReference type="SUPFAM" id="SSF143503">
    <property type="entry name" value="PUG domain-like"/>
    <property type="match status" value="1"/>
</dbReference>
<dbReference type="SUPFAM" id="SSF54236">
    <property type="entry name" value="Ubiquitin-like"/>
    <property type="match status" value="1"/>
</dbReference>
<dbReference type="PROSITE" id="PS51397">
    <property type="entry name" value="WLM"/>
    <property type="match status" value="1"/>
</dbReference>
<proteinExistence type="predicted"/>
<dbReference type="OrthoDB" id="49605at2759"/>
<gene>
    <name evidence="3" type="ORF">G4B88_019181</name>
</gene>
<comment type="caution">
    <text evidence="3">The sequence shown here is derived from an EMBL/GenBank/DDBJ whole genome shotgun (WGS) entry which is preliminary data.</text>
</comment>
<keyword evidence="4" id="KW-1185">Reference proteome</keyword>
<dbReference type="PANTHER" id="PTHR47796">
    <property type="entry name" value="ZINC METALLOPROTEINASE-LIKE PROTEIN"/>
    <property type="match status" value="1"/>
</dbReference>
<dbReference type="Gene3D" id="1.20.58.2190">
    <property type="match status" value="1"/>
</dbReference>
<feature type="region of interest" description="Disordered" evidence="1">
    <location>
        <begin position="381"/>
        <end position="455"/>
    </location>
</feature>
<evidence type="ECO:0000256" key="1">
    <source>
        <dbReference type="SAM" id="MobiDB-lite"/>
    </source>
</evidence>
<organism evidence="3 4">
    <name type="scientific">Cannabis sativa</name>
    <name type="common">Hemp</name>
    <name type="synonym">Marijuana</name>
    <dbReference type="NCBI Taxonomy" id="3483"/>
    <lineage>
        <taxon>Eukaryota</taxon>
        <taxon>Viridiplantae</taxon>
        <taxon>Streptophyta</taxon>
        <taxon>Embryophyta</taxon>
        <taxon>Tracheophyta</taxon>
        <taxon>Spermatophyta</taxon>
        <taxon>Magnoliopsida</taxon>
        <taxon>eudicotyledons</taxon>
        <taxon>Gunneridae</taxon>
        <taxon>Pentapetalae</taxon>
        <taxon>rosids</taxon>
        <taxon>fabids</taxon>
        <taxon>Rosales</taxon>
        <taxon>Cannabaceae</taxon>
        <taxon>Cannabis</taxon>
    </lineage>
</organism>
<dbReference type="InterPro" id="IPR036339">
    <property type="entry name" value="PUB-like_dom_sf"/>
</dbReference>
<dbReference type="InterPro" id="IPR029071">
    <property type="entry name" value="Ubiquitin-like_domsf"/>
</dbReference>
<feature type="compositionally biased region" description="Basic and acidic residues" evidence="1">
    <location>
        <begin position="426"/>
        <end position="441"/>
    </location>
</feature>
<dbReference type="AlphaFoldDB" id="A0A7J6HN80"/>
<dbReference type="CDD" id="cd10463">
    <property type="entry name" value="PUB_WLM"/>
    <property type="match status" value="1"/>
</dbReference>
<evidence type="ECO:0000259" key="2">
    <source>
        <dbReference type="PROSITE" id="PS51397"/>
    </source>
</evidence>
<dbReference type="Pfam" id="PF09409">
    <property type="entry name" value="PUB"/>
    <property type="match status" value="1"/>
</dbReference>
<dbReference type="Proteomes" id="UP000583929">
    <property type="component" value="Unassembled WGS sequence"/>
</dbReference>
<accession>A0A803QR41</accession>
<evidence type="ECO:0000313" key="3">
    <source>
        <dbReference type="EMBL" id="KAF4396381.1"/>
    </source>
</evidence>
<name>A0A7J6HN80_CANSA</name>
<protein>
    <recommendedName>
        <fullName evidence="2">WLM domain-containing protein</fullName>
    </recommendedName>
</protein>
<dbReference type="Gene3D" id="3.10.20.90">
    <property type="entry name" value="Phosphatidylinositol 3-kinase Catalytic Subunit, Chain A, domain 1"/>
    <property type="match status" value="1"/>
</dbReference>
<feature type="compositionally biased region" description="Basic and acidic residues" evidence="1">
    <location>
        <begin position="508"/>
        <end position="517"/>
    </location>
</feature>
<feature type="region of interest" description="Disordered" evidence="1">
    <location>
        <begin position="492"/>
        <end position="535"/>
    </location>
</feature>
<evidence type="ECO:0000313" key="4">
    <source>
        <dbReference type="Proteomes" id="UP000583929"/>
    </source>
</evidence>
<accession>A0A7J6HN80</accession>